<dbReference type="RefSeq" id="WP_153502167.1">
    <property type="nucleotide sequence ID" value="NZ_WIRE01000002.1"/>
</dbReference>
<dbReference type="FunFam" id="3.30.70.270:FF:000001">
    <property type="entry name" value="Diguanylate cyclase domain protein"/>
    <property type="match status" value="1"/>
</dbReference>
<evidence type="ECO:0000256" key="1">
    <source>
        <dbReference type="ARBA" id="ARBA00001946"/>
    </source>
</evidence>
<comment type="catalytic activity">
    <reaction evidence="3">
        <text>2 GTP = 3',3'-c-di-GMP + 2 diphosphate</text>
        <dbReference type="Rhea" id="RHEA:24898"/>
        <dbReference type="ChEBI" id="CHEBI:33019"/>
        <dbReference type="ChEBI" id="CHEBI:37565"/>
        <dbReference type="ChEBI" id="CHEBI:58805"/>
        <dbReference type="EC" id="2.7.7.65"/>
    </reaction>
</comment>
<dbReference type="Proteomes" id="UP000469421">
    <property type="component" value="Unassembled WGS sequence"/>
</dbReference>
<dbReference type="SMART" id="SM00267">
    <property type="entry name" value="GGDEF"/>
    <property type="match status" value="1"/>
</dbReference>
<feature type="transmembrane region" description="Helical" evidence="4">
    <location>
        <begin position="165"/>
        <end position="185"/>
    </location>
</feature>
<comment type="cofactor">
    <cofactor evidence="1">
        <name>Mg(2+)</name>
        <dbReference type="ChEBI" id="CHEBI:18420"/>
    </cofactor>
</comment>
<reference evidence="6 7" key="1">
    <citation type="submission" date="2019-10" db="EMBL/GenBank/DDBJ databases">
        <title>Alcanivorax sp.PA15-N-34 draft genome sequence.</title>
        <authorList>
            <person name="Liao X."/>
            <person name="Shao Z."/>
        </authorList>
    </citation>
    <scope>NUCLEOTIDE SEQUENCE [LARGE SCALE GENOMIC DNA]</scope>
    <source>
        <strain evidence="6 7">PA15-N-34</strain>
    </source>
</reference>
<name>A0A6N7LZQ4_9GAMM</name>
<feature type="transmembrane region" description="Helical" evidence="4">
    <location>
        <begin position="130"/>
        <end position="149"/>
    </location>
</feature>
<feature type="transmembrane region" description="Helical" evidence="4">
    <location>
        <begin position="26"/>
        <end position="48"/>
    </location>
</feature>
<dbReference type="SUPFAM" id="SSF55073">
    <property type="entry name" value="Nucleotide cyclase"/>
    <property type="match status" value="1"/>
</dbReference>
<keyword evidence="4" id="KW-0812">Transmembrane</keyword>
<evidence type="ECO:0000313" key="7">
    <source>
        <dbReference type="Proteomes" id="UP000469421"/>
    </source>
</evidence>
<dbReference type="EC" id="2.7.7.65" evidence="2"/>
<feature type="transmembrane region" description="Helical" evidence="4">
    <location>
        <begin position="54"/>
        <end position="72"/>
    </location>
</feature>
<dbReference type="CDD" id="cd01949">
    <property type="entry name" value="GGDEF"/>
    <property type="match status" value="1"/>
</dbReference>
<keyword evidence="7" id="KW-1185">Reference proteome</keyword>
<proteinExistence type="predicted"/>
<gene>
    <name evidence="6" type="ORF">GFN93_15180</name>
</gene>
<dbReference type="AlphaFoldDB" id="A0A6N7LZQ4"/>
<dbReference type="NCBIfam" id="TIGR00254">
    <property type="entry name" value="GGDEF"/>
    <property type="match status" value="1"/>
</dbReference>
<dbReference type="PANTHER" id="PTHR45138">
    <property type="entry name" value="REGULATORY COMPONENTS OF SENSORY TRANSDUCTION SYSTEM"/>
    <property type="match status" value="1"/>
</dbReference>
<accession>A0A6N7LZQ4</accession>
<keyword evidence="4" id="KW-1133">Transmembrane helix</keyword>
<dbReference type="InterPro" id="IPR050469">
    <property type="entry name" value="Diguanylate_Cyclase"/>
</dbReference>
<dbReference type="EMBL" id="WIRE01000002">
    <property type="protein sequence ID" value="MQX54595.1"/>
    <property type="molecule type" value="Genomic_DNA"/>
</dbReference>
<dbReference type="GO" id="GO:0052621">
    <property type="term" value="F:diguanylate cyclase activity"/>
    <property type="evidence" value="ECO:0007669"/>
    <property type="project" value="UniProtKB-EC"/>
</dbReference>
<dbReference type="PANTHER" id="PTHR45138:SF9">
    <property type="entry name" value="DIGUANYLATE CYCLASE DGCM-RELATED"/>
    <property type="match status" value="1"/>
</dbReference>
<protein>
    <recommendedName>
        <fullName evidence="2">diguanylate cyclase</fullName>
        <ecNumber evidence="2">2.7.7.65</ecNumber>
    </recommendedName>
</protein>
<comment type="caution">
    <text evidence="6">The sequence shown here is derived from an EMBL/GenBank/DDBJ whole genome shotgun (WGS) entry which is preliminary data.</text>
</comment>
<dbReference type="PROSITE" id="PS50887">
    <property type="entry name" value="GGDEF"/>
    <property type="match status" value="1"/>
</dbReference>
<dbReference type="InterPro" id="IPR043128">
    <property type="entry name" value="Rev_trsase/Diguanyl_cyclase"/>
</dbReference>
<dbReference type="InterPro" id="IPR000160">
    <property type="entry name" value="GGDEF_dom"/>
</dbReference>
<organism evidence="6 7">
    <name type="scientific">Alcanivorax sediminis</name>
    <dbReference type="NCBI Taxonomy" id="2663008"/>
    <lineage>
        <taxon>Bacteria</taxon>
        <taxon>Pseudomonadati</taxon>
        <taxon>Pseudomonadota</taxon>
        <taxon>Gammaproteobacteria</taxon>
        <taxon>Oceanospirillales</taxon>
        <taxon>Alcanivoracaceae</taxon>
        <taxon>Alcanivorax</taxon>
    </lineage>
</organism>
<feature type="domain" description="GGDEF" evidence="5">
    <location>
        <begin position="237"/>
        <end position="367"/>
    </location>
</feature>
<evidence type="ECO:0000256" key="2">
    <source>
        <dbReference type="ARBA" id="ARBA00012528"/>
    </source>
</evidence>
<evidence type="ECO:0000259" key="5">
    <source>
        <dbReference type="PROSITE" id="PS50887"/>
    </source>
</evidence>
<keyword evidence="4" id="KW-0472">Membrane</keyword>
<dbReference type="InterPro" id="IPR029787">
    <property type="entry name" value="Nucleotide_cyclase"/>
</dbReference>
<evidence type="ECO:0000313" key="6">
    <source>
        <dbReference type="EMBL" id="MQX54595.1"/>
    </source>
</evidence>
<sequence>MNSELRQAENLTLNERRLLKRHGRSVLAIMAMHTLLCLVYYRMGAFLVSAETGLFLLAGVWVSMLAYLLLLASGLTLRFKDPSLSLPLILYCIVVFAVSGYYVDEFRLSVVTLFFAILLLVSFQLSGKVMVGVAILSSAAYAIMLWLALDDRWVQLSFSVEALQWLVFSMIGVSFAITGGGINRLKKDLAEKNRELAKGLEQVREMAIRDDLTGLFNRRHLLEILDRQKALADRKRVPFSLCYVDLDHFKLINDHFGHEWGDRVLRRFSQVVLADMRDGDYFGRLGGEEFLLILPQSTEQGALQVAERLRKRWSQEAFAQEGGPATVSLSVGVAGYRDNESIEDVLNRADKGLYKAKTSGRNQSQVA</sequence>
<evidence type="ECO:0000256" key="4">
    <source>
        <dbReference type="SAM" id="Phobius"/>
    </source>
</evidence>
<feature type="transmembrane region" description="Helical" evidence="4">
    <location>
        <begin position="84"/>
        <end position="102"/>
    </location>
</feature>
<dbReference type="Pfam" id="PF00990">
    <property type="entry name" value="GGDEF"/>
    <property type="match status" value="1"/>
</dbReference>
<dbReference type="Gene3D" id="3.30.70.270">
    <property type="match status" value="1"/>
</dbReference>
<evidence type="ECO:0000256" key="3">
    <source>
        <dbReference type="ARBA" id="ARBA00034247"/>
    </source>
</evidence>
<feature type="transmembrane region" description="Helical" evidence="4">
    <location>
        <begin position="108"/>
        <end position="125"/>
    </location>
</feature>